<protein>
    <submittedName>
        <fullName evidence="3">Class I SAM-dependent methyltransferase</fullName>
    </submittedName>
</protein>
<comment type="caution">
    <text evidence="3">The sequence shown here is derived from an EMBL/GenBank/DDBJ whole genome shotgun (WGS) entry which is preliminary data.</text>
</comment>
<organism evidence="3 4">
    <name type="scientific">Candidatus Blautia avicola</name>
    <dbReference type="NCBI Taxonomy" id="2838483"/>
    <lineage>
        <taxon>Bacteria</taxon>
        <taxon>Bacillati</taxon>
        <taxon>Bacillota</taxon>
        <taxon>Clostridia</taxon>
        <taxon>Lachnospirales</taxon>
        <taxon>Lachnospiraceae</taxon>
        <taxon>Blautia</taxon>
    </lineage>
</organism>
<dbReference type="Proteomes" id="UP000823892">
    <property type="component" value="Unassembled WGS sequence"/>
</dbReference>
<keyword evidence="3" id="KW-0808">Transferase</keyword>
<dbReference type="InterPro" id="IPR013216">
    <property type="entry name" value="Methyltransf_11"/>
</dbReference>
<evidence type="ECO:0000313" key="3">
    <source>
        <dbReference type="EMBL" id="HJD27631.1"/>
    </source>
</evidence>
<feature type="domain" description="Methyltransferase type 11" evidence="2">
    <location>
        <begin position="40"/>
        <end position="135"/>
    </location>
</feature>
<dbReference type="GO" id="GO:0032259">
    <property type="term" value="P:methylation"/>
    <property type="evidence" value="ECO:0007669"/>
    <property type="project" value="UniProtKB-KW"/>
</dbReference>
<keyword evidence="1" id="KW-0175">Coiled coil</keyword>
<evidence type="ECO:0000256" key="1">
    <source>
        <dbReference type="SAM" id="Coils"/>
    </source>
</evidence>
<dbReference type="EMBL" id="DWUY01000026">
    <property type="protein sequence ID" value="HJD27631.1"/>
    <property type="molecule type" value="Genomic_DNA"/>
</dbReference>
<dbReference type="Gene3D" id="3.40.50.150">
    <property type="entry name" value="Vaccinia Virus protein VP39"/>
    <property type="match status" value="1"/>
</dbReference>
<proteinExistence type="predicted"/>
<dbReference type="GO" id="GO:0008757">
    <property type="term" value="F:S-adenosylmethionine-dependent methyltransferase activity"/>
    <property type="evidence" value="ECO:0007669"/>
    <property type="project" value="InterPro"/>
</dbReference>
<reference evidence="3" key="1">
    <citation type="journal article" date="2021" name="PeerJ">
        <title>Extensive microbial diversity within the chicken gut microbiome revealed by metagenomics and culture.</title>
        <authorList>
            <person name="Gilroy R."/>
            <person name="Ravi A."/>
            <person name="Getino M."/>
            <person name="Pursley I."/>
            <person name="Horton D.L."/>
            <person name="Alikhan N.F."/>
            <person name="Baker D."/>
            <person name="Gharbi K."/>
            <person name="Hall N."/>
            <person name="Watson M."/>
            <person name="Adriaenssens E.M."/>
            <person name="Foster-Nyarko E."/>
            <person name="Jarju S."/>
            <person name="Secka A."/>
            <person name="Antonio M."/>
            <person name="Oren A."/>
            <person name="Chaudhuri R.R."/>
            <person name="La Ragione R."/>
            <person name="Hildebrand F."/>
            <person name="Pallen M.J."/>
        </authorList>
    </citation>
    <scope>NUCLEOTIDE SEQUENCE</scope>
    <source>
        <strain evidence="3">ChiBcec6-4105</strain>
    </source>
</reference>
<dbReference type="PANTHER" id="PTHR43591:SF110">
    <property type="entry name" value="RHODANESE DOMAIN-CONTAINING PROTEIN"/>
    <property type="match status" value="1"/>
</dbReference>
<name>A0A9D2QUE2_9FIRM</name>
<dbReference type="AlphaFoldDB" id="A0A9D2QUE2"/>
<reference evidence="3" key="2">
    <citation type="submission" date="2021-04" db="EMBL/GenBank/DDBJ databases">
        <authorList>
            <person name="Gilroy R."/>
        </authorList>
    </citation>
    <scope>NUCLEOTIDE SEQUENCE</scope>
    <source>
        <strain evidence="3">ChiBcec6-4105</strain>
    </source>
</reference>
<dbReference type="SUPFAM" id="SSF53335">
    <property type="entry name" value="S-adenosyl-L-methionine-dependent methyltransferases"/>
    <property type="match status" value="1"/>
</dbReference>
<dbReference type="InterPro" id="IPR029063">
    <property type="entry name" value="SAM-dependent_MTases_sf"/>
</dbReference>
<dbReference type="CDD" id="cd02440">
    <property type="entry name" value="AdoMet_MTases"/>
    <property type="match status" value="1"/>
</dbReference>
<keyword evidence="3" id="KW-0489">Methyltransferase</keyword>
<accession>A0A9D2QUE2</accession>
<sequence>MSGEYTGERFLPQECRGEMAAEHYQRYRLAAQLVKGKKVLDAACGEGYGSSLLAEEAEEVTGLDIDKEAVENANHKYGNKKLSYLKGSIEKLPFEDHTLDVVVSFETIEHVGEEIQKKFLEEICRVLKPEGTLIMSTPNKAVYTDLVEGENPFHVKEFYVKEFQEFLGSRFSHMEYYCQYPNLGYFITREDENLNVYNKKGKTQEESRYVIAVCSNVPQKNEINTAGLTIFEDQMYYELNRYAHEKERQILQMKAEAEAFEQQLENSIQQQKEYIAKLEDDLRLLKEPYKALLLHWRHPVKYLREKIKGK</sequence>
<dbReference type="Pfam" id="PF08241">
    <property type="entry name" value="Methyltransf_11"/>
    <property type="match status" value="1"/>
</dbReference>
<evidence type="ECO:0000313" key="4">
    <source>
        <dbReference type="Proteomes" id="UP000823892"/>
    </source>
</evidence>
<dbReference type="PANTHER" id="PTHR43591">
    <property type="entry name" value="METHYLTRANSFERASE"/>
    <property type="match status" value="1"/>
</dbReference>
<evidence type="ECO:0000259" key="2">
    <source>
        <dbReference type="Pfam" id="PF08241"/>
    </source>
</evidence>
<gene>
    <name evidence="3" type="ORF">H9914_01325</name>
</gene>
<feature type="coiled-coil region" evidence="1">
    <location>
        <begin position="243"/>
        <end position="281"/>
    </location>
</feature>